<dbReference type="AlphaFoldDB" id="A0A285TV36"/>
<protein>
    <recommendedName>
        <fullName evidence="2">SnoaL-like domain-containing protein</fullName>
    </recommendedName>
</protein>
<feature type="chain" id="PRO_5013193836" description="SnoaL-like domain-containing protein" evidence="1">
    <location>
        <begin position="37"/>
        <end position="184"/>
    </location>
</feature>
<gene>
    <name evidence="3" type="ORF">SAMN05428964_10674</name>
</gene>
<evidence type="ECO:0000259" key="2">
    <source>
        <dbReference type="Pfam" id="PF12680"/>
    </source>
</evidence>
<dbReference type="InterPro" id="IPR032710">
    <property type="entry name" value="NTF2-like_dom_sf"/>
</dbReference>
<name>A0A285TV36_9PROT</name>
<feature type="signal peptide" evidence="1">
    <location>
        <begin position="1"/>
        <end position="36"/>
    </location>
</feature>
<evidence type="ECO:0000313" key="4">
    <source>
        <dbReference type="Proteomes" id="UP000219068"/>
    </source>
</evidence>
<evidence type="ECO:0000313" key="3">
    <source>
        <dbReference type="EMBL" id="SOC28032.1"/>
    </source>
</evidence>
<sequence>MKRTSVLTRYIPSPIRFGTGLFTIVLPILLTSPASASQTATANAASLEQQENNRDIVRRAFDAWVAGESVFGQILADDVVWTIHGSDPVAGTYTNRQDFVEQAATPLVSRLVTPIKPVVHAIWADNDMVIIRFDGSATTTTGTSYENQFVWIFKMQEGLVIEAEAFLDLAAYREVVDNNPVKTE</sequence>
<dbReference type="Gene3D" id="3.10.450.50">
    <property type="match status" value="1"/>
</dbReference>
<dbReference type="RefSeq" id="WP_097053022.1">
    <property type="nucleotide sequence ID" value="NZ_JPWD01000012.1"/>
</dbReference>
<reference evidence="3 4" key="1">
    <citation type="submission" date="2017-08" db="EMBL/GenBank/DDBJ databases">
        <authorList>
            <person name="de Groot N.N."/>
        </authorList>
    </citation>
    <scope>NUCLEOTIDE SEQUENCE [LARGE SCALE GENOMIC DNA]</scope>
    <source>
        <strain evidence="3 4">USBA 78</strain>
    </source>
</reference>
<dbReference type="Pfam" id="PF12680">
    <property type="entry name" value="SnoaL_2"/>
    <property type="match status" value="1"/>
</dbReference>
<evidence type="ECO:0000256" key="1">
    <source>
        <dbReference type="SAM" id="SignalP"/>
    </source>
</evidence>
<feature type="domain" description="SnoaL-like" evidence="2">
    <location>
        <begin position="57"/>
        <end position="162"/>
    </location>
</feature>
<proteinExistence type="predicted"/>
<dbReference type="EMBL" id="OBMM01000006">
    <property type="protein sequence ID" value="SOC28032.1"/>
    <property type="molecule type" value="Genomic_DNA"/>
</dbReference>
<dbReference type="Proteomes" id="UP000219068">
    <property type="component" value="Unassembled WGS sequence"/>
</dbReference>
<dbReference type="InterPro" id="IPR037401">
    <property type="entry name" value="SnoaL-like"/>
</dbReference>
<dbReference type="SUPFAM" id="SSF54427">
    <property type="entry name" value="NTF2-like"/>
    <property type="match status" value="1"/>
</dbReference>
<dbReference type="PANTHER" id="PTHR41252">
    <property type="entry name" value="BLR2505 PROTEIN"/>
    <property type="match status" value="1"/>
</dbReference>
<dbReference type="PANTHER" id="PTHR41252:SF1">
    <property type="entry name" value="BLR2505 PROTEIN"/>
    <property type="match status" value="1"/>
</dbReference>
<organism evidence="3 4">
    <name type="scientific">Thalassospira xiamenensis</name>
    <dbReference type="NCBI Taxonomy" id="220697"/>
    <lineage>
        <taxon>Bacteria</taxon>
        <taxon>Pseudomonadati</taxon>
        <taxon>Pseudomonadota</taxon>
        <taxon>Alphaproteobacteria</taxon>
        <taxon>Rhodospirillales</taxon>
        <taxon>Thalassospiraceae</taxon>
        <taxon>Thalassospira</taxon>
    </lineage>
</organism>
<accession>A0A285TV36</accession>
<keyword evidence="1" id="KW-0732">Signal</keyword>